<reference evidence="1 2" key="1">
    <citation type="journal article" date="2018" name="Cell">
        <title>The Chara Genome: Secondary Complexity and Implications for Plant Terrestrialization.</title>
        <authorList>
            <person name="Nishiyama T."/>
            <person name="Sakayama H."/>
            <person name="Vries J.D."/>
            <person name="Buschmann H."/>
            <person name="Saint-Marcoux D."/>
            <person name="Ullrich K.K."/>
            <person name="Haas F.B."/>
            <person name="Vanderstraeten L."/>
            <person name="Becker D."/>
            <person name="Lang D."/>
            <person name="Vosolsobe S."/>
            <person name="Rombauts S."/>
            <person name="Wilhelmsson P.K.I."/>
            <person name="Janitza P."/>
            <person name="Kern R."/>
            <person name="Heyl A."/>
            <person name="Rumpler F."/>
            <person name="Villalobos L.I.A.C."/>
            <person name="Clay J.M."/>
            <person name="Skokan R."/>
            <person name="Toyoda A."/>
            <person name="Suzuki Y."/>
            <person name="Kagoshima H."/>
            <person name="Schijlen E."/>
            <person name="Tajeshwar N."/>
            <person name="Catarino B."/>
            <person name="Hetherington A.J."/>
            <person name="Saltykova A."/>
            <person name="Bonnot C."/>
            <person name="Breuninger H."/>
            <person name="Symeonidi A."/>
            <person name="Radhakrishnan G.V."/>
            <person name="Van Nieuwerburgh F."/>
            <person name="Deforce D."/>
            <person name="Chang C."/>
            <person name="Karol K.G."/>
            <person name="Hedrich R."/>
            <person name="Ulvskov P."/>
            <person name="Glockner G."/>
            <person name="Delwiche C.F."/>
            <person name="Petrasek J."/>
            <person name="Van de Peer Y."/>
            <person name="Friml J."/>
            <person name="Beilby M."/>
            <person name="Dolan L."/>
            <person name="Kohara Y."/>
            <person name="Sugano S."/>
            <person name="Fujiyama A."/>
            <person name="Delaux P.-M."/>
            <person name="Quint M."/>
            <person name="TheiBen G."/>
            <person name="Hagemann M."/>
            <person name="Harholt J."/>
            <person name="Dunand C."/>
            <person name="Zachgo S."/>
            <person name="Langdale J."/>
            <person name="Maumus F."/>
            <person name="Straeten D.V.D."/>
            <person name="Gould S.B."/>
            <person name="Rensing S.A."/>
        </authorList>
    </citation>
    <scope>NUCLEOTIDE SEQUENCE [LARGE SCALE GENOMIC DNA]</scope>
    <source>
        <strain evidence="1 2">S276</strain>
    </source>
</reference>
<keyword evidence="2" id="KW-1185">Reference proteome</keyword>
<organism evidence="1 2">
    <name type="scientific">Chara braunii</name>
    <name type="common">Braun's stonewort</name>
    <dbReference type="NCBI Taxonomy" id="69332"/>
    <lineage>
        <taxon>Eukaryota</taxon>
        <taxon>Viridiplantae</taxon>
        <taxon>Streptophyta</taxon>
        <taxon>Charophyceae</taxon>
        <taxon>Charales</taxon>
        <taxon>Characeae</taxon>
        <taxon>Chara</taxon>
    </lineage>
</organism>
<dbReference type="Gramene" id="GBG71059">
    <property type="protein sequence ID" value="GBG71059"/>
    <property type="gene ID" value="CBR_g8358"/>
</dbReference>
<proteinExistence type="predicted"/>
<evidence type="ECO:0000313" key="2">
    <source>
        <dbReference type="Proteomes" id="UP000265515"/>
    </source>
</evidence>
<evidence type="ECO:0000313" key="1">
    <source>
        <dbReference type="EMBL" id="GBG71059.1"/>
    </source>
</evidence>
<gene>
    <name evidence="1" type="ORF">CBR_g8358</name>
</gene>
<comment type="caution">
    <text evidence="1">The sequence shown here is derived from an EMBL/GenBank/DDBJ whole genome shotgun (WGS) entry which is preliminary data.</text>
</comment>
<dbReference type="AlphaFoldDB" id="A0A388KLY4"/>
<protein>
    <submittedName>
        <fullName evidence="1">Uncharacterized protein</fullName>
    </submittedName>
</protein>
<sequence length="98" mass="10881">MCSHQDFSENVYGCIHVYILERQFAVGARSSDTKYIVAMVTIPPSCASHLPTEDDHKHGLTCTMRDEPKATMGALADCATLHANPYILFLCRPLIARI</sequence>
<name>A0A388KLY4_CHABU</name>
<dbReference type="Proteomes" id="UP000265515">
    <property type="component" value="Unassembled WGS sequence"/>
</dbReference>
<accession>A0A388KLY4</accession>
<dbReference type="EMBL" id="BFEA01000140">
    <property type="protein sequence ID" value="GBG71059.1"/>
    <property type="molecule type" value="Genomic_DNA"/>
</dbReference>